<reference evidence="2" key="1">
    <citation type="journal article" date="2023" name="Nat. Plants">
        <title>Single-cell RNA sequencing provides a high-resolution roadmap for understanding the multicellular compartmentation of specialized metabolism.</title>
        <authorList>
            <person name="Sun S."/>
            <person name="Shen X."/>
            <person name="Li Y."/>
            <person name="Li Y."/>
            <person name="Wang S."/>
            <person name="Li R."/>
            <person name="Zhang H."/>
            <person name="Shen G."/>
            <person name="Guo B."/>
            <person name="Wei J."/>
            <person name="Xu J."/>
            <person name="St-Pierre B."/>
            <person name="Chen S."/>
            <person name="Sun C."/>
        </authorList>
    </citation>
    <scope>NUCLEOTIDE SEQUENCE [LARGE SCALE GENOMIC DNA]</scope>
</reference>
<evidence type="ECO:0000313" key="2">
    <source>
        <dbReference type="Proteomes" id="UP001060085"/>
    </source>
</evidence>
<gene>
    <name evidence="1" type="ORF">M9H77_33321</name>
</gene>
<evidence type="ECO:0000313" key="1">
    <source>
        <dbReference type="EMBL" id="KAI5647316.1"/>
    </source>
</evidence>
<keyword evidence="2" id="KW-1185">Reference proteome</keyword>
<dbReference type="Proteomes" id="UP001060085">
    <property type="component" value="Linkage Group LG08"/>
</dbReference>
<sequence>MDPNSQSPYPYGSYGYPAVPPSPNQPYPPPNSSQYPPPVYPPYPQYPHYPPPSYHTAYASPVNYAYPPPPPPGANQQGPLEHRYQQTSHDGSHHYPYQGYPTPPSSSAQPSLQHHNSFQYGSSHHYHHQHTGSFPTPNPLHRQDSSASLSGSSANYDHVNDNAHSYPPLYPPIDDHLANLHLSSSPPSAPAAVLASNPPTNYQSRPPVTAVSYNGQGTTYGYPNAAFSSWETSSPDLVRPPSQPSRIRPPMHIDVPHITSNMQLVSVPSPKGSLKVLLLHGDLDIWVYEAKNLPNMDMFHKTIGDMFNKLPGNMSTKIEGHMNHKITSDPYVTIQVAGATVGRTYVISNNENPVWMQHFKVPVAHYAAEVHFVVKDNDVVGSQLIGNVSIPVEQIFGGGKIEGFFPILGSNGKPCKAGAVLSISIQYNTMEKLSTYRQGVGAGPNYTGVPGTYFPLRMGGKVTLYQDAHVPDGSLPNLKLEYGMDYVHGKCWHDIFDAIRQARRLIYITGWSVWHKVRLVRDEKSIAGHTLGDLLKAKSQEGVRVLLLIWDDPTSRSILGYKTDGVMATHDEETRRFFKHSSVQVLLSPRVAGKRHSWYKQREVGVIYTHHQKTVIVDTDAGNNKRRIVAFLGGLDLCDGRYDNPQHPIFRTLQTFHADDYHNPTYAGNLAGCPREPWHDLHCKIDGPAAYDVLTNFEERWLKASKPFGIKKLKVSYDDALLRLERMPDILGVYDTPSVTENDTECWHAQIFRSIDSNSVRCFPKDPKDATLKNLVCGKNVLIDMSIHTAYVKAIRAAQHFIYIENQYFIGSSYNWSTYKDLGANNLIPMEIALKIANKIRAHERFAAYVVIPMWPEGNPTGAATQRILFWQHKTMQMMYETIYKALVEVGLEDAFSPQDFLNFYCLGNREAPENGTSNGEGHGGATNTPQAQSRKNRRFMIYVHSKGMIVDDEYVIVGSANINQRSMEGTRDTEIAMGAYQPHHTWARNLSRPHGQIYGYRMSLWAEHLGVIEDCFTQPESIECVRRVRTMGEANWKQFAGPEVTEMRGHLLKYPVEVDRMGRVKPLPGHECFPDVGGNIVGSFIAIQENLTI</sequence>
<proteinExistence type="predicted"/>
<organism evidence="1 2">
    <name type="scientific">Catharanthus roseus</name>
    <name type="common">Madagascar periwinkle</name>
    <name type="synonym">Vinca rosea</name>
    <dbReference type="NCBI Taxonomy" id="4058"/>
    <lineage>
        <taxon>Eukaryota</taxon>
        <taxon>Viridiplantae</taxon>
        <taxon>Streptophyta</taxon>
        <taxon>Embryophyta</taxon>
        <taxon>Tracheophyta</taxon>
        <taxon>Spermatophyta</taxon>
        <taxon>Magnoliopsida</taxon>
        <taxon>eudicotyledons</taxon>
        <taxon>Gunneridae</taxon>
        <taxon>Pentapetalae</taxon>
        <taxon>asterids</taxon>
        <taxon>lamiids</taxon>
        <taxon>Gentianales</taxon>
        <taxon>Apocynaceae</taxon>
        <taxon>Rauvolfioideae</taxon>
        <taxon>Vinceae</taxon>
        <taxon>Catharanthinae</taxon>
        <taxon>Catharanthus</taxon>
    </lineage>
</organism>
<dbReference type="EMBL" id="CM044708">
    <property type="protein sequence ID" value="KAI5647316.1"/>
    <property type="molecule type" value="Genomic_DNA"/>
</dbReference>
<name>A0ACB9ZI65_CATRO</name>
<protein>
    <submittedName>
        <fullName evidence="1">Uncharacterized protein</fullName>
    </submittedName>
</protein>
<accession>A0ACB9ZI65</accession>
<comment type="caution">
    <text evidence="1">The sequence shown here is derived from an EMBL/GenBank/DDBJ whole genome shotgun (WGS) entry which is preliminary data.</text>
</comment>